<dbReference type="PROSITE" id="PS51257">
    <property type="entry name" value="PROKAR_LIPOPROTEIN"/>
    <property type="match status" value="1"/>
</dbReference>
<feature type="transmembrane region" description="Helical" evidence="1">
    <location>
        <begin position="41"/>
        <end position="66"/>
    </location>
</feature>
<sequence>MNKALIAGTINHLIPLGFILLGCFITDFQCSGTDMSSLFAIYSFGVFPFQIFVESIVLIVLLFSLFKGQWKQASIFLLALFIVSLVVLLYIGEVF</sequence>
<dbReference type="AlphaFoldDB" id="A0AA48HCT0"/>
<dbReference type="Proteomes" id="UP001333710">
    <property type="component" value="Chromosome"/>
</dbReference>
<feature type="transmembrane region" description="Helical" evidence="1">
    <location>
        <begin position="73"/>
        <end position="92"/>
    </location>
</feature>
<keyword evidence="3" id="KW-1185">Reference proteome</keyword>
<reference evidence="2" key="1">
    <citation type="submission" date="2023-01" db="EMBL/GenBank/DDBJ databases">
        <title>Complete genome sequence of Planctobacterium marinum strain Dej080120_11.</title>
        <authorList>
            <person name="Ueki S."/>
            <person name="Maruyama F."/>
        </authorList>
    </citation>
    <scope>NUCLEOTIDE SEQUENCE</scope>
    <source>
        <strain evidence="2">Dej080120_11</strain>
    </source>
</reference>
<dbReference type="KEGG" id="pmaw:MACH26_01640"/>
<evidence type="ECO:0000313" key="2">
    <source>
        <dbReference type="EMBL" id="BDX04643.1"/>
    </source>
</evidence>
<organism evidence="2 3">
    <name type="scientific">Planctobacterium marinum</name>
    <dbReference type="NCBI Taxonomy" id="1631968"/>
    <lineage>
        <taxon>Bacteria</taxon>
        <taxon>Pseudomonadati</taxon>
        <taxon>Pseudomonadota</taxon>
        <taxon>Gammaproteobacteria</taxon>
        <taxon>Alteromonadales</taxon>
        <taxon>Alteromonadaceae</taxon>
        <taxon>Planctobacterium</taxon>
    </lineage>
</organism>
<dbReference type="EMBL" id="AP027272">
    <property type="protein sequence ID" value="BDX04643.1"/>
    <property type="molecule type" value="Genomic_DNA"/>
</dbReference>
<protein>
    <submittedName>
        <fullName evidence="2">Uncharacterized protein</fullName>
    </submittedName>
</protein>
<evidence type="ECO:0000313" key="3">
    <source>
        <dbReference type="Proteomes" id="UP001333710"/>
    </source>
</evidence>
<accession>A0AA48HCT0</accession>
<evidence type="ECO:0000256" key="1">
    <source>
        <dbReference type="SAM" id="Phobius"/>
    </source>
</evidence>
<name>A0AA48HCT0_9ALTE</name>
<feature type="transmembrane region" description="Helical" evidence="1">
    <location>
        <begin position="12"/>
        <end position="29"/>
    </location>
</feature>
<keyword evidence="1" id="KW-0472">Membrane</keyword>
<proteinExistence type="predicted"/>
<gene>
    <name evidence="2" type="ORF">MACH26_01640</name>
</gene>
<keyword evidence="1" id="KW-1133">Transmembrane helix</keyword>
<keyword evidence="1" id="KW-0812">Transmembrane</keyword>